<evidence type="ECO:0000313" key="2">
    <source>
        <dbReference type="Proteomes" id="UP001159363"/>
    </source>
</evidence>
<organism evidence="1 2">
    <name type="scientific">Dryococelus australis</name>
    <dbReference type="NCBI Taxonomy" id="614101"/>
    <lineage>
        <taxon>Eukaryota</taxon>
        <taxon>Metazoa</taxon>
        <taxon>Ecdysozoa</taxon>
        <taxon>Arthropoda</taxon>
        <taxon>Hexapoda</taxon>
        <taxon>Insecta</taxon>
        <taxon>Pterygota</taxon>
        <taxon>Neoptera</taxon>
        <taxon>Polyneoptera</taxon>
        <taxon>Phasmatodea</taxon>
        <taxon>Verophasmatodea</taxon>
        <taxon>Anareolatae</taxon>
        <taxon>Phasmatidae</taxon>
        <taxon>Eurycanthinae</taxon>
        <taxon>Dryococelus</taxon>
    </lineage>
</organism>
<name>A0ABQ9HTJ2_9NEOP</name>
<sequence length="432" mass="47886">MNNSPGRKSGTDPVFVVPGLNGFFAGAKANEQKVETQVRINTELFRVQRWNGCLSANSSHTHTHTPAKCRHWQPFANQKLVTYLSAGRVANKQPFAASCSKHEARSQAPCVRLEECVRSLKRNRPTISPLCTSLRCGIWFWSLNSIARGHGDRAISTLTSHQGDPGSIPGRVTGLSQVGIVPDDGVDWGVFSEISRLPPPPLFRCRSILNSITLIGSKDVDVKSRPNLSLAQLIGYDNETSVVSTYREVGSDKDDTVTRYKCVIAATRKALNWRAMFSSLCVYLWDSQRCPNNFIGGKSVNWEPDGSIHDSSSRAARVARRQDLTSQLPVYHASRRRGQRDLTPPTTLTSSLPAISQFTPFGPDQRILHAALLMRNQLNLVPLQRYQRLERSSDFVEDILPCRSPCGRSGGAKLTVSEKRRNAGFHATLRVP</sequence>
<protein>
    <submittedName>
        <fullName evidence="1">Uncharacterized protein</fullName>
    </submittedName>
</protein>
<comment type="caution">
    <text evidence="1">The sequence shown here is derived from an EMBL/GenBank/DDBJ whole genome shotgun (WGS) entry which is preliminary data.</text>
</comment>
<proteinExistence type="predicted"/>
<keyword evidence="2" id="KW-1185">Reference proteome</keyword>
<dbReference type="EMBL" id="JARBHB010000004">
    <property type="protein sequence ID" value="KAJ8887698.1"/>
    <property type="molecule type" value="Genomic_DNA"/>
</dbReference>
<evidence type="ECO:0000313" key="1">
    <source>
        <dbReference type="EMBL" id="KAJ8887698.1"/>
    </source>
</evidence>
<accession>A0ABQ9HTJ2</accession>
<dbReference type="Proteomes" id="UP001159363">
    <property type="component" value="Chromosome X"/>
</dbReference>
<gene>
    <name evidence="1" type="ORF">PR048_013916</name>
</gene>
<reference evidence="1 2" key="1">
    <citation type="submission" date="2023-02" db="EMBL/GenBank/DDBJ databases">
        <title>LHISI_Scaffold_Assembly.</title>
        <authorList>
            <person name="Stuart O.P."/>
            <person name="Cleave R."/>
            <person name="Magrath M.J.L."/>
            <person name="Mikheyev A.S."/>
        </authorList>
    </citation>
    <scope>NUCLEOTIDE SEQUENCE [LARGE SCALE GENOMIC DNA]</scope>
    <source>
        <strain evidence="1">Daus_M_001</strain>
        <tissue evidence="1">Leg muscle</tissue>
    </source>
</reference>